<name>A0ACB5R6M5_9CLOT</name>
<keyword evidence="2" id="KW-1185">Reference proteome</keyword>
<sequence length="446" mass="48615">MKSEIDFVKGNTNQALIKMVVPLLLAMILMMAYNLVDSLWVGNLLGEEAYAALTNSTAIVMILSAIAMGSSNGVAILVSQTIGAGKKKEADSIIATILMLSAVFSIAVTVLIEVFLKQILIAMHTPSEILNMAYDYLYVYMIGYAVIFIYMHFTAIFRSFGDPVFQMKGMFISTIFNAVLNPIMIHFIGLSGSAWATVLSEIICLLFAVYYHKKKKLFELKLSNISFKYNIPLLKDAVPSALQGCMPAISSAMMIFLVSRFGVTTIAAYGVTSRLEILLFYPAMAMSMALTTIIGQCIGANRMDRAKAYVKSSLILGGVFLAVVSVLVIVFAGQLSGLFIHSSEASRIVKGYFEIVSIGYVLYMITSCFLGELNGMGKPAMSMILMFIYYIVIRIPLAAILVRSTLGMNGIWIAILVSHVLSSVIAVIFSVRARKNAAKDVCSIAC</sequence>
<proteinExistence type="predicted"/>
<comment type="caution">
    <text evidence="1">The sequence shown here is derived from an EMBL/GenBank/DDBJ whole genome shotgun (WGS) entry which is preliminary data.</text>
</comment>
<dbReference type="Proteomes" id="UP001058074">
    <property type="component" value="Unassembled WGS sequence"/>
</dbReference>
<accession>A0ACB5R6M5</accession>
<reference evidence="1" key="1">
    <citation type="journal article" date="2025" name="Int. J. Syst. Evol. Microbiol.">
        <title>Inconstantimicrobium mannanitabidum sp. nov., a novel member of the family Clostridiaceae isolated from anoxic soil under the treatment of reductive soil disinfestation.</title>
        <authorList>
            <person name="Ueki A."/>
            <person name="Tonouchi A."/>
            <person name="Honma S."/>
            <person name="Kaku N."/>
            <person name="Ueki K."/>
        </authorList>
    </citation>
    <scope>NUCLEOTIDE SEQUENCE</scope>
    <source>
        <strain evidence="1">TW13</strain>
    </source>
</reference>
<evidence type="ECO:0000313" key="1">
    <source>
        <dbReference type="EMBL" id="GKX64863.1"/>
    </source>
</evidence>
<evidence type="ECO:0000313" key="2">
    <source>
        <dbReference type="Proteomes" id="UP001058074"/>
    </source>
</evidence>
<gene>
    <name evidence="1" type="ORF">rsdtw13_01210</name>
</gene>
<protein>
    <submittedName>
        <fullName evidence="1">MATE family efflux transporter</fullName>
    </submittedName>
</protein>
<dbReference type="EMBL" id="BROD01000001">
    <property type="protein sequence ID" value="GKX64863.1"/>
    <property type="molecule type" value="Genomic_DNA"/>
</dbReference>
<organism evidence="1 2">
    <name type="scientific">Inconstantimicrobium mannanitabidum</name>
    <dbReference type="NCBI Taxonomy" id="1604901"/>
    <lineage>
        <taxon>Bacteria</taxon>
        <taxon>Bacillati</taxon>
        <taxon>Bacillota</taxon>
        <taxon>Clostridia</taxon>
        <taxon>Eubacteriales</taxon>
        <taxon>Clostridiaceae</taxon>
        <taxon>Inconstantimicrobium</taxon>
    </lineage>
</organism>